<dbReference type="InterPro" id="IPR037401">
    <property type="entry name" value="SnoaL-like"/>
</dbReference>
<accession>A0ABP3FUL0</accession>
<dbReference type="SUPFAM" id="SSF54427">
    <property type="entry name" value="NTF2-like"/>
    <property type="match status" value="1"/>
</dbReference>
<comment type="caution">
    <text evidence="2">The sequence shown here is derived from an EMBL/GenBank/DDBJ whole genome shotgun (WGS) entry which is preliminary data.</text>
</comment>
<proteinExistence type="predicted"/>
<evidence type="ECO:0000259" key="1">
    <source>
        <dbReference type="Pfam" id="PF13577"/>
    </source>
</evidence>
<protein>
    <recommendedName>
        <fullName evidence="1">SnoaL-like domain-containing protein</fullName>
    </recommendedName>
</protein>
<dbReference type="EMBL" id="BAAABM010000009">
    <property type="protein sequence ID" value="GAA0326500.1"/>
    <property type="molecule type" value="Genomic_DNA"/>
</dbReference>
<reference evidence="3" key="1">
    <citation type="journal article" date="2019" name="Int. J. Syst. Evol. Microbiol.">
        <title>The Global Catalogue of Microorganisms (GCM) 10K type strain sequencing project: providing services to taxonomists for standard genome sequencing and annotation.</title>
        <authorList>
            <consortium name="The Broad Institute Genomics Platform"/>
            <consortium name="The Broad Institute Genome Sequencing Center for Infectious Disease"/>
            <person name="Wu L."/>
            <person name="Ma J."/>
        </authorList>
    </citation>
    <scope>NUCLEOTIDE SEQUENCE [LARGE SCALE GENOMIC DNA]</scope>
    <source>
        <strain evidence="3">JCM 3146</strain>
    </source>
</reference>
<feature type="domain" description="SnoaL-like" evidence="1">
    <location>
        <begin position="7"/>
        <end position="64"/>
    </location>
</feature>
<keyword evidence="3" id="KW-1185">Reference proteome</keyword>
<dbReference type="InterPro" id="IPR032710">
    <property type="entry name" value="NTF2-like_dom_sf"/>
</dbReference>
<organism evidence="2 3">
    <name type="scientific">Actinoallomurus spadix</name>
    <dbReference type="NCBI Taxonomy" id="79912"/>
    <lineage>
        <taxon>Bacteria</taxon>
        <taxon>Bacillati</taxon>
        <taxon>Actinomycetota</taxon>
        <taxon>Actinomycetes</taxon>
        <taxon>Streptosporangiales</taxon>
        <taxon>Thermomonosporaceae</taxon>
        <taxon>Actinoallomurus</taxon>
    </lineage>
</organism>
<dbReference type="Pfam" id="PF13577">
    <property type="entry name" value="SnoaL_4"/>
    <property type="match status" value="1"/>
</dbReference>
<name>A0ABP3FUL0_9ACTN</name>
<dbReference type="RefSeq" id="WP_252800562.1">
    <property type="nucleotide sequence ID" value="NZ_BAAABM010000009.1"/>
</dbReference>
<gene>
    <name evidence="2" type="ORF">GCM10010151_15600</name>
</gene>
<evidence type="ECO:0000313" key="3">
    <source>
        <dbReference type="Proteomes" id="UP001501822"/>
    </source>
</evidence>
<dbReference type="Proteomes" id="UP001501822">
    <property type="component" value="Unassembled WGS sequence"/>
</dbReference>
<sequence>MGKVGERDPVGHHLTNVVLDGQADDRVHARSKGIGIYANGTSGSMTYEDVIVRVKDGWRISHRKVLARRSPLGG</sequence>
<evidence type="ECO:0000313" key="2">
    <source>
        <dbReference type="EMBL" id="GAA0326500.1"/>
    </source>
</evidence>
<dbReference type="Gene3D" id="3.10.450.50">
    <property type="match status" value="1"/>
</dbReference>